<dbReference type="Pfam" id="PF22177">
    <property type="entry name" value="PBP1_XylR"/>
    <property type="match status" value="1"/>
</dbReference>
<evidence type="ECO:0000259" key="4">
    <source>
        <dbReference type="PROSITE" id="PS01124"/>
    </source>
</evidence>
<dbReference type="Pfam" id="PF13377">
    <property type="entry name" value="Peripla_BP_3"/>
    <property type="match status" value="1"/>
</dbReference>
<evidence type="ECO:0000256" key="3">
    <source>
        <dbReference type="ARBA" id="ARBA00023163"/>
    </source>
</evidence>
<accession>A0ABX1V8P7</accession>
<evidence type="ECO:0000256" key="2">
    <source>
        <dbReference type="ARBA" id="ARBA00023125"/>
    </source>
</evidence>
<dbReference type="InterPro" id="IPR046335">
    <property type="entry name" value="LacI/GalR-like_sensor"/>
</dbReference>
<dbReference type="PANTHER" id="PTHR30146:SF24">
    <property type="entry name" value="XYLOSE OPERON REGULATORY PROTEIN"/>
    <property type="match status" value="1"/>
</dbReference>
<keyword evidence="3" id="KW-0804">Transcription</keyword>
<dbReference type="SUPFAM" id="SSF53822">
    <property type="entry name" value="Periplasmic binding protein-like I"/>
    <property type="match status" value="1"/>
</dbReference>
<name>A0ABX1V8P7_9PLAN</name>
<dbReference type="InterPro" id="IPR018060">
    <property type="entry name" value="HTH_AraC"/>
</dbReference>
<keyword evidence="1" id="KW-0805">Transcription regulation</keyword>
<sequence length="388" mass="42512">MSSTRRPSVALLIETSNAYARGVLDGITQWQREHEAWSVYLPEQERGAPPPGWFAEWDGDGVIARVETDAIAQVLAGAGVPVVDVSAGRLLPGAPCVETDNPAIAEAAFEHLAERGFQSFGYCGDPRFRWSNERRDRFVELAAEAGFPCRAFDTSVLGEADRSWTEERRRLRDWVRDLPRPAGVFACYDIRAQQVLDVCRGLDIAVPEEIAVLGADNDRLLCDLTSPPLSSVICDARRIGYEAAAMLARKMAGEAVPPDAVFVGPVGVETRQSTDTLAIEDPDVAAAVRFIRERAATGINVKDVLRTVPLSRRVLEDRFQSLLGRTPHEEIARVRLARVKRLLLGTDLPIAEIAYRTGFGSAAYLSAAFRKSVGVSPRAFRKDGEPAD</sequence>
<dbReference type="InterPro" id="IPR028082">
    <property type="entry name" value="Peripla_BP_I"/>
</dbReference>
<proteinExistence type="predicted"/>
<dbReference type="Gene3D" id="3.40.50.2300">
    <property type="match status" value="2"/>
</dbReference>
<evidence type="ECO:0000313" key="5">
    <source>
        <dbReference type="EMBL" id="NNJ24277.1"/>
    </source>
</evidence>
<dbReference type="PANTHER" id="PTHR30146">
    <property type="entry name" value="LACI-RELATED TRANSCRIPTIONAL REPRESSOR"/>
    <property type="match status" value="1"/>
</dbReference>
<keyword evidence="6" id="KW-1185">Reference proteome</keyword>
<dbReference type="CDD" id="cd01543">
    <property type="entry name" value="PBP1_XylR"/>
    <property type="match status" value="1"/>
</dbReference>
<organism evidence="5 6">
    <name type="scientific">Alienimonas chondri</name>
    <dbReference type="NCBI Taxonomy" id="2681879"/>
    <lineage>
        <taxon>Bacteria</taxon>
        <taxon>Pseudomonadati</taxon>
        <taxon>Planctomycetota</taxon>
        <taxon>Planctomycetia</taxon>
        <taxon>Planctomycetales</taxon>
        <taxon>Planctomycetaceae</taxon>
        <taxon>Alienimonas</taxon>
    </lineage>
</organism>
<dbReference type="PROSITE" id="PS01124">
    <property type="entry name" value="HTH_ARAC_FAMILY_2"/>
    <property type="match status" value="1"/>
</dbReference>
<dbReference type="InterPro" id="IPR018062">
    <property type="entry name" value="HTH_AraC-typ_CS"/>
</dbReference>
<dbReference type="Gene3D" id="1.10.10.60">
    <property type="entry name" value="Homeodomain-like"/>
    <property type="match status" value="1"/>
</dbReference>
<gene>
    <name evidence="5" type="primary">xylR_2</name>
    <name evidence="5" type="ORF">LzC2_03310</name>
</gene>
<dbReference type="SUPFAM" id="SSF46689">
    <property type="entry name" value="Homeodomain-like"/>
    <property type="match status" value="1"/>
</dbReference>
<reference evidence="5 6" key="1">
    <citation type="journal article" date="2020" name="Syst. Appl. Microbiol.">
        <title>Alienimonas chondri sp. nov., a novel planctomycete isolated from the biofilm of the red alga Chondrus crispus.</title>
        <authorList>
            <person name="Vitorino I."/>
            <person name="Albuquerque L."/>
            <person name="Wiegand S."/>
            <person name="Kallscheuer N."/>
            <person name="da Costa M.S."/>
            <person name="Lobo-da-Cunha A."/>
            <person name="Jogler C."/>
            <person name="Lage O.M."/>
        </authorList>
    </citation>
    <scope>NUCLEOTIDE SEQUENCE [LARGE SCALE GENOMIC DNA]</scope>
    <source>
        <strain evidence="5 6">LzC2</strain>
    </source>
</reference>
<feature type="domain" description="HTH araC/xylS-type" evidence="4">
    <location>
        <begin position="285"/>
        <end position="383"/>
    </location>
</feature>
<dbReference type="PROSITE" id="PS00041">
    <property type="entry name" value="HTH_ARAC_FAMILY_1"/>
    <property type="match status" value="1"/>
</dbReference>
<protein>
    <submittedName>
        <fullName evidence="5">Xylose operon regulatory protein</fullName>
    </submittedName>
</protein>
<evidence type="ECO:0000313" key="6">
    <source>
        <dbReference type="Proteomes" id="UP000609651"/>
    </source>
</evidence>
<evidence type="ECO:0000256" key="1">
    <source>
        <dbReference type="ARBA" id="ARBA00023015"/>
    </source>
</evidence>
<dbReference type="InterPro" id="IPR054031">
    <property type="entry name" value="XylR_PBP1"/>
</dbReference>
<comment type="caution">
    <text evidence="5">The sequence shown here is derived from an EMBL/GenBank/DDBJ whole genome shotgun (WGS) entry which is preliminary data.</text>
</comment>
<dbReference type="SMART" id="SM00342">
    <property type="entry name" value="HTH_ARAC"/>
    <property type="match status" value="1"/>
</dbReference>
<dbReference type="InterPro" id="IPR009057">
    <property type="entry name" value="Homeodomain-like_sf"/>
</dbReference>
<dbReference type="EMBL" id="WTPX01000006">
    <property type="protein sequence ID" value="NNJ24277.1"/>
    <property type="molecule type" value="Genomic_DNA"/>
</dbReference>
<dbReference type="Proteomes" id="UP000609651">
    <property type="component" value="Unassembled WGS sequence"/>
</dbReference>
<keyword evidence="2" id="KW-0238">DNA-binding</keyword>
<dbReference type="Pfam" id="PF12833">
    <property type="entry name" value="HTH_18"/>
    <property type="match status" value="1"/>
</dbReference>
<dbReference type="RefSeq" id="WP_171183053.1">
    <property type="nucleotide sequence ID" value="NZ_WTPX01000006.1"/>
</dbReference>